<dbReference type="AlphaFoldDB" id="A0A656A1J3"/>
<evidence type="ECO:0008006" key="3">
    <source>
        <dbReference type="Google" id="ProtNLM"/>
    </source>
</evidence>
<accession>A0A656A1J3</accession>
<reference evidence="1 2" key="1">
    <citation type="submission" date="2015-07" db="EMBL/GenBank/DDBJ databases">
        <authorList>
            <consortium name="Pathogen Informatics"/>
        </authorList>
    </citation>
    <scope>NUCLEOTIDE SEQUENCE [LARGE SCALE GENOMIC DNA]</scope>
    <source>
        <strain evidence="1 2">A316</strain>
    </source>
</reference>
<dbReference type="Proteomes" id="UP000041770">
    <property type="component" value="Unassembled WGS sequence"/>
</dbReference>
<evidence type="ECO:0000313" key="1">
    <source>
        <dbReference type="EMBL" id="CSC89339.1"/>
    </source>
</evidence>
<gene>
    <name evidence="1" type="ORF">ERS013200_02560</name>
</gene>
<evidence type="ECO:0000313" key="2">
    <source>
        <dbReference type="Proteomes" id="UP000041770"/>
    </source>
</evidence>
<proteinExistence type="predicted"/>
<protein>
    <recommendedName>
        <fullName evidence="3">Transposase</fullName>
    </recommendedName>
</protein>
<sequence>MTVEYRYTYARWVDHDRRIIEDFLGFPHHLHLFFGITVVHKLIDLWNTVKRDLLAKSIRFRWIAIEQFSGLSC</sequence>
<organism evidence="1 2">
    <name type="scientific">Vibrio cholerae</name>
    <dbReference type="NCBI Taxonomy" id="666"/>
    <lineage>
        <taxon>Bacteria</taxon>
        <taxon>Pseudomonadati</taxon>
        <taxon>Pseudomonadota</taxon>
        <taxon>Gammaproteobacteria</taxon>
        <taxon>Vibrionales</taxon>
        <taxon>Vibrionaceae</taxon>
        <taxon>Vibrio</taxon>
    </lineage>
</organism>
<dbReference type="EMBL" id="CWQY01000017">
    <property type="protein sequence ID" value="CSC89339.1"/>
    <property type="molecule type" value="Genomic_DNA"/>
</dbReference>
<name>A0A656A1J3_VIBCL</name>